<gene>
    <name evidence="2" type="ORF">K489DRAFT_434679</name>
</gene>
<reference evidence="2" key="1">
    <citation type="submission" date="2020-01" db="EMBL/GenBank/DDBJ databases">
        <authorList>
            <consortium name="DOE Joint Genome Institute"/>
            <person name="Haridas S."/>
            <person name="Albert R."/>
            <person name="Binder M."/>
            <person name="Bloem J."/>
            <person name="Labutti K."/>
            <person name="Salamov A."/>
            <person name="Andreopoulos B."/>
            <person name="Baker S.E."/>
            <person name="Barry K."/>
            <person name="Bills G."/>
            <person name="Bluhm B.H."/>
            <person name="Cannon C."/>
            <person name="Castanera R."/>
            <person name="Culley D.E."/>
            <person name="Daum C."/>
            <person name="Ezra D."/>
            <person name="Gonzalez J.B."/>
            <person name="Henrissat B."/>
            <person name="Kuo A."/>
            <person name="Liang C."/>
            <person name="Lipzen A."/>
            <person name="Lutzoni F."/>
            <person name="Magnuson J."/>
            <person name="Mondo S."/>
            <person name="Nolan M."/>
            <person name="Ohm R."/>
            <person name="Pangilinan J."/>
            <person name="Park H.-J."/>
            <person name="Ramirez L."/>
            <person name="Alfaro M."/>
            <person name="Sun H."/>
            <person name="Tritt A."/>
            <person name="Yoshinaga Y."/>
            <person name="Zwiers L.-H."/>
            <person name="Turgeon B.G."/>
            <person name="Goodwin S.B."/>
            <person name="Spatafora J.W."/>
            <person name="Crous P.W."/>
            <person name="Grigoriev I.V."/>
        </authorList>
    </citation>
    <scope>NUCLEOTIDE SEQUENCE</scope>
    <source>
        <strain evidence="2">CBS 342.82</strain>
    </source>
</reference>
<evidence type="ECO:0000313" key="2">
    <source>
        <dbReference type="RefSeq" id="XP_033455849.1"/>
    </source>
</evidence>
<reference evidence="2" key="2">
    <citation type="submission" date="2020-04" db="EMBL/GenBank/DDBJ databases">
        <authorList>
            <consortium name="NCBI Genome Project"/>
        </authorList>
    </citation>
    <scope>NUCLEOTIDE SEQUENCE</scope>
    <source>
        <strain evidence="2">CBS 342.82</strain>
    </source>
</reference>
<proteinExistence type="predicted"/>
<reference evidence="2" key="3">
    <citation type="submission" date="2025-08" db="UniProtKB">
        <authorList>
            <consortium name="RefSeq"/>
        </authorList>
    </citation>
    <scope>IDENTIFICATION</scope>
    <source>
        <strain evidence="2">CBS 342.82</strain>
    </source>
</reference>
<organism evidence="2">
    <name type="scientific">Dissoconium aciculare CBS 342.82</name>
    <dbReference type="NCBI Taxonomy" id="1314786"/>
    <lineage>
        <taxon>Eukaryota</taxon>
        <taxon>Fungi</taxon>
        <taxon>Dikarya</taxon>
        <taxon>Ascomycota</taxon>
        <taxon>Pezizomycotina</taxon>
        <taxon>Dothideomycetes</taxon>
        <taxon>Dothideomycetidae</taxon>
        <taxon>Mycosphaerellales</taxon>
        <taxon>Dissoconiaceae</taxon>
        <taxon>Dissoconium</taxon>
    </lineage>
</organism>
<protein>
    <submittedName>
        <fullName evidence="2">Uncharacterized protein</fullName>
    </submittedName>
</protein>
<dbReference type="GeneID" id="54366366"/>
<name>A0A6J3LT43_9PEZI</name>
<sequence length="190" mass="21883">MLFTRTNRQIYKYSSLIPKCLTHSLHLVSLCHNLHSFITLSKIDIREARPDGTGGARMSIQGNFGLMPSTAELVSWERAANIKYGPQAVEEYKQVSLERLETNIDAHFTKMQDSATKKRQTQKHNLLKDLRNAFKGLSKDSREGRIEEGYHEDGEGRFVRVDTSSWSDERMEQCQEYHAGVEHQFGGFFR</sequence>
<dbReference type="Proteomes" id="UP000504637">
    <property type="component" value="Unplaced"/>
</dbReference>
<dbReference type="AlphaFoldDB" id="A0A6J3LT43"/>
<evidence type="ECO:0000313" key="1">
    <source>
        <dbReference type="Proteomes" id="UP000504637"/>
    </source>
</evidence>
<accession>A0A6J3LT43</accession>
<keyword evidence="1" id="KW-1185">Reference proteome</keyword>
<dbReference type="RefSeq" id="XP_033455849.1">
    <property type="nucleotide sequence ID" value="XM_033608566.1"/>
</dbReference>